<evidence type="ECO:0000313" key="1">
    <source>
        <dbReference type="EMBL" id="CCH44383.1"/>
    </source>
</evidence>
<accession>K0KSS8</accession>
<dbReference type="EMBL" id="CAIF01000123">
    <property type="protein sequence ID" value="CCH44383.1"/>
    <property type="molecule type" value="Genomic_DNA"/>
</dbReference>
<reference evidence="1 2" key="1">
    <citation type="journal article" date="2012" name="Eukaryot. Cell">
        <title>Draft genome sequence of Wickerhamomyces ciferrii NRRL Y-1031 F-60-10.</title>
        <authorList>
            <person name="Schneider J."/>
            <person name="Andrea H."/>
            <person name="Blom J."/>
            <person name="Jaenicke S."/>
            <person name="Ruckert C."/>
            <person name="Schorsch C."/>
            <person name="Szczepanowski R."/>
            <person name="Farwick M."/>
            <person name="Goesmann A."/>
            <person name="Puhler A."/>
            <person name="Schaffer S."/>
            <person name="Tauch A."/>
            <person name="Kohler T."/>
            <person name="Brinkrolf K."/>
        </authorList>
    </citation>
    <scope>NUCLEOTIDE SEQUENCE [LARGE SCALE GENOMIC DNA]</scope>
    <source>
        <strain evidence="2">ATCC 14091 / BCRC 22168 / CBS 111 / JCM 3599 / NBRC 0793 / NRRL Y-1031 F-60-10</strain>
    </source>
</reference>
<dbReference type="Proteomes" id="UP000009328">
    <property type="component" value="Unassembled WGS sequence"/>
</dbReference>
<evidence type="ECO:0000313" key="2">
    <source>
        <dbReference type="Proteomes" id="UP000009328"/>
    </source>
</evidence>
<keyword evidence="2" id="KW-1185">Reference proteome</keyword>
<organism evidence="1 2">
    <name type="scientific">Wickerhamomyces ciferrii (strain ATCC 14091 / BCRC 22168 / CBS 111 / JCM 3599 / NBRC 0793 / NRRL Y-1031 F-60-10)</name>
    <name type="common">Yeast</name>
    <name type="synonym">Pichia ciferrii</name>
    <dbReference type="NCBI Taxonomy" id="1206466"/>
    <lineage>
        <taxon>Eukaryota</taxon>
        <taxon>Fungi</taxon>
        <taxon>Dikarya</taxon>
        <taxon>Ascomycota</taxon>
        <taxon>Saccharomycotina</taxon>
        <taxon>Saccharomycetes</taxon>
        <taxon>Phaffomycetales</taxon>
        <taxon>Wickerhamomycetaceae</taxon>
        <taxon>Wickerhamomyces</taxon>
    </lineage>
</organism>
<sequence>MTKTEVKKVKYVWELPADILRRIFVKFGGIAYDDLVELLYLDDKFQPVLNACVAVVSNDISFTGTLLCFEGIRFFSLNRYDLLKNYTLRNSLIDRCMVLVELNSSRGMGNLKEIAPLLRKVGNKVKICNPSFEEKALYKKGNNKVSINPTVNDGMDDLLGLLGSRSYEEIGSDAIPFQSMKYNNIKYLNLGFIDTKIKINRLVNIHLQGLQSLKITAPNEPTDGLSGVWRSFKDEVAVKVPDPKRKYRVLPRHQSFKMYLQDCDFPKLEIFELSSNVKIEAISCCDLKSLKSLEFSNNFLLLIENTNLSNIESLIIRPTINTQSFITEDGYQVDKDEMELDLENLTQEFCAKHEVSRNLIKRFPTFLNHDNNLKSLQSIQLPHINSLLSAKFEKKMLDTLKVKLKADVPVQI</sequence>
<protein>
    <submittedName>
        <fullName evidence="1">Uncharacterized protein</fullName>
    </submittedName>
</protein>
<gene>
    <name evidence="1" type="ORF">BN7_3946</name>
</gene>
<proteinExistence type="predicted"/>
<dbReference type="HOGENOM" id="CLU_634924_0_0_1"/>
<name>K0KSS8_WICCF</name>
<dbReference type="InParanoid" id="K0KSS8"/>
<comment type="caution">
    <text evidence="1">The sequence shown here is derived from an EMBL/GenBank/DDBJ whole genome shotgun (WGS) entry which is preliminary data.</text>
</comment>
<dbReference type="AlphaFoldDB" id="K0KSS8"/>